<dbReference type="PROSITE" id="PS51352">
    <property type="entry name" value="THIOREDOXIN_2"/>
    <property type="match status" value="1"/>
</dbReference>
<evidence type="ECO:0000256" key="1">
    <source>
        <dbReference type="ARBA" id="ARBA00004196"/>
    </source>
</evidence>
<keyword evidence="3" id="KW-0732">Signal</keyword>
<proteinExistence type="predicted"/>
<keyword evidence="6" id="KW-1185">Reference proteome</keyword>
<dbReference type="GO" id="GO:0030313">
    <property type="term" value="C:cell envelope"/>
    <property type="evidence" value="ECO:0007669"/>
    <property type="project" value="UniProtKB-SubCell"/>
</dbReference>
<dbReference type="InterPro" id="IPR036249">
    <property type="entry name" value="Thioredoxin-like_sf"/>
</dbReference>
<sequence length="163" mass="17310">MIARRATAALAACLAVVAVGCSGGDDDSSLPDVELVSLDGTETTSLADIEGPAVINLWATWCAPCRREIPAFEQVHQERIDEVRFVGINVGEDADVAAEYLAEVGATYDQYADSEGYVVTELDTTAMPVTIVIDANGDITERRLGPMDEDDLDEAIDEALASS</sequence>
<dbReference type="AlphaFoldDB" id="A0A4R7HVN3"/>
<dbReference type="PROSITE" id="PS51257">
    <property type="entry name" value="PROKAR_LIPOPROTEIN"/>
    <property type="match status" value="1"/>
</dbReference>
<comment type="caution">
    <text evidence="5">The sequence shown here is derived from an EMBL/GenBank/DDBJ whole genome shotgun (WGS) entry which is preliminary data.</text>
</comment>
<dbReference type="InterPro" id="IPR050553">
    <property type="entry name" value="Thioredoxin_ResA/DsbE_sf"/>
</dbReference>
<keyword evidence="2" id="KW-0201">Cytochrome c-type biogenesis</keyword>
<protein>
    <submittedName>
        <fullName evidence="5">Thiol-disulfide isomerase/thioredoxin</fullName>
    </submittedName>
</protein>
<dbReference type="OrthoDB" id="9796554at2"/>
<evidence type="ECO:0000256" key="3">
    <source>
        <dbReference type="SAM" id="SignalP"/>
    </source>
</evidence>
<dbReference type="PANTHER" id="PTHR42852">
    <property type="entry name" value="THIOL:DISULFIDE INTERCHANGE PROTEIN DSBE"/>
    <property type="match status" value="1"/>
</dbReference>
<evidence type="ECO:0000313" key="6">
    <source>
        <dbReference type="Proteomes" id="UP000294558"/>
    </source>
</evidence>
<dbReference type="Proteomes" id="UP000294558">
    <property type="component" value="Unassembled WGS sequence"/>
</dbReference>
<dbReference type="Pfam" id="PF08534">
    <property type="entry name" value="Redoxin"/>
    <property type="match status" value="1"/>
</dbReference>
<accession>A0A4R7HVN3</accession>
<dbReference type="PANTHER" id="PTHR42852:SF13">
    <property type="entry name" value="PROTEIN DIPZ"/>
    <property type="match status" value="1"/>
</dbReference>
<evidence type="ECO:0000313" key="5">
    <source>
        <dbReference type="EMBL" id="TDT15041.1"/>
    </source>
</evidence>
<organism evidence="5 6">
    <name type="scientific">Ilumatobacter fluminis</name>
    <dbReference type="NCBI Taxonomy" id="467091"/>
    <lineage>
        <taxon>Bacteria</taxon>
        <taxon>Bacillati</taxon>
        <taxon>Actinomycetota</taxon>
        <taxon>Acidimicrobiia</taxon>
        <taxon>Acidimicrobiales</taxon>
        <taxon>Ilumatobacteraceae</taxon>
        <taxon>Ilumatobacter</taxon>
    </lineage>
</organism>
<dbReference type="InterPro" id="IPR013740">
    <property type="entry name" value="Redoxin"/>
</dbReference>
<feature type="signal peptide" evidence="3">
    <location>
        <begin position="1"/>
        <end position="23"/>
    </location>
</feature>
<dbReference type="RefSeq" id="WP_133867535.1">
    <property type="nucleotide sequence ID" value="NZ_SOAU01000001.1"/>
</dbReference>
<dbReference type="GO" id="GO:0016853">
    <property type="term" value="F:isomerase activity"/>
    <property type="evidence" value="ECO:0007669"/>
    <property type="project" value="UniProtKB-KW"/>
</dbReference>
<dbReference type="CDD" id="cd02966">
    <property type="entry name" value="TlpA_like_family"/>
    <property type="match status" value="1"/>
</dbReference>
<dbReference type="GO" id="GO:0017004">
    <property type="term" value="P:cytochrome complex assembly"/>
    <property type="evidence" value="ECO:0007669"/>
    <property type="project" value="UniProtKB-KW"/>
</dbReference>
<evidence type="ECO:0000256" key="2">
    <source>
        <dbReference type="ARBA" id="ARBA00022748"/>
    </source>
</evidence>
<dbReference type="PROSITE" id="PS00194">
    <property type="entry name" value="THIOREDOXIN_1"/>
    <property type="match status" value="1"/>
</dbReference>
<reference evidence="5 6" key="1">
    <citation type="submission" date="2019-03" db="EMBL/GenBank/DDBJ databases">
        <title>Sequencing the genomes of 1000 actinobacteria strains.</title>
        <authorList>
            <person name="Klenk H.-P."/>
        </authorList>
    </citation>
    <scope>NUCLEOTIDE SEQUENCE [LARGE SCALE GENOMIC DNA]</scope>
    <source>
        <strain evidence="5 6">DSM 18936</strain>
    </source>
</reference>
<comment type="subcellular location">
    <subcellularLocation>
        <location evidence="1">Cell envelope</location>
    </subcellularLocation>
</comment>
<feature type="chain" id="PRO_5038753994" evidence="3">
    <location>
        <begin position="24"/>
        <end position="163"/>
    </location>
</feature>
<keyword evidence="5" id="KW-0413">Isomerase</keyword>
<evidence type="ECO:0000259" key="4">
    <source>
        <dbReference type="PROSITE" id="PS51352"/>
    </source>
</evidence>
<name>A0A4R7HVN3_9ACTN</name>
<feature type="domain" description="Thioredoxin" evidence="4">
    <location>
        <begin position="24"/>
        <end position="161"/>
    </location>
</feature>
<dbReference type="InterPro" id="IPR013766">
    <property type="entry name" value="Thioredoxin_domain"/>
</dbReference>
<gene>
    <name evidence="5" type="ORF">BDK89_0601</name>
</gene>
<dbReference type="EMBL" id="SOAU01000001">
    <property type="protein sequence ID" value="TDT15041.1"/>
    <property type="molecule type" value="Genomic_DNA"/>
</dbReference>
<dbReference type="GO" id="GO:0016491">
    <property type="term" value="F:oxidoreductase activity"/>
    <property type="evidence" value="ECO:0007669"/>
    <property type="project" value="InterPro"/>
</dbReference>
<dbReference type="SUPFAM" id="SSF52833">
    <property type="entry name" value="Thioredoxin-like"/>
    <property type="match status" value="1"/>
</dbReference>
<dbReference type="Gene3D" id="3.40.30.10">
    <property type="entry name" value="Glutaredoxin"/>
    <property type="match status" value="1"/>
</dbReference>
<dbReference type="InterPro" id="IPR017937">
    <property type="entry name" value="Thioredoxin_CS"/>
</dbReference>